<sequence length="301" mass="35332">MDATQLSEKMRVNVYFIKEAFMFRLTLILALFFTAFPMGHAKAQENGQFASANYRLAGRFAPYKMQKLIYSTSVQPKWIEGSERFWYEWETADGRFFYLVDPIQGARTQIFDNDRIAAELTRITMDPWDGQHLPIRAIKFLDGNTLQFEVESSQDEEKEKAEAEEQIQKDEQDQEEDARKKGKVKKKVFHFEYTVSTRTLRELEDWEEPDNHPSWANVSPDGQTVIFARSHNLYMMSGESYQQILNARRGKDGEEADEADEEVEIEEIQLSDDGEEHFSYAVRDRGDTDDKRMENKDKRKR</sequence>
<evidence type="ECO:0000313" key="2">
    <source>
        <dbReference type="EMBL" id="SVB60394.1"/>
    </source>
</evidence>
<feature type="region of interest" description="Disordered" evidence="1">
    <location>
        <begin position="151"/>
        <end position="181"/>
    </location>
</feature>
<dbReference type="AlphaFoldDB" id="A0A382FDM0"/>
<feature type="non-terminal residue" evidence="2">
    <location>
        <position position="301"/>
    </location>
</feature>
<proteinExistence type="predicted"/>
<name>A0A382FDM0_9ZZZZ</name>
<gene>
    <name evidence="2" type="ORF">METZ01_LOCUS213248</name>
</gene>
<protein>
    <recommendedName>
        <fullName evidence="3">Dipeptidylpeptidase IV N-terminal domain-containing protein</fullName>
    </recommendedName>
</protein>
<evidence type="ECO:0008006" key="3">
    <source>
        <dbReference type="Google" id="ProtNLM"/>
    </source>
</evidence>
<feature type="compositionally biased region" description="Acidic residues" evidence="1">
    <location>
        <begin position="254"/>
        <end position="275"/>
    </location>
</feature>
<dbReference type="SUPFAM" id="SSF82171">
    <property type="entry name" value="DPP6 N-terminal domain-like"/>
    <property type="match status" value="1"/>
</dbReference>
<dbReference type="Gene3D" id="2.140.10.30">
    <property type="entry name" value="Dipeptidylpeptidase IV, N-terminal domain"/>
    <property type="match status" value="1"/>
</dbReference>
<reference evidence="2" key="1">
    <citation type="submission" date="2018-05" db="EMBL/GenBank/DDBJ databases">
        <authorList>
            <person name="Lanie J.A."/>
            <person name="Ng W.-L."/>
            <person name="Kazmierczak K.M."/>
            <person name="Andrzejewski T.M."/>
            <person name="Davidsen T.M."/>
            <person name="Wayne K.J."/>
            <person name="Tettelin H."/>
            <person name="Glass J.I."/>
            <person name="Rusch D."/>
            <person name="Podicherti R."/>
            <person name="Tsui H.-C.T."/>
            <person name="Winkler M.E."/>
        </authorList>
    </citation>
    <scope>NUCLEOTIDE SEQUENCE</scope>
</reference>
<dbReference type="EMBL" id="UINC01049072">
    <property type="protein sequence ID" value="SVB60394.1"/>
    <property type="molecule type" value="Genomic_DNA"/>
</dbReference>
<accession>A0A382FDM0</accession>
<feature type="compositionally biased region" description="Basic and acidic residues" evidence="1">
    <location>
        <begin position="276"/>
        <end position="301"/>
    </location>
</feature>
<feature type="compositionally biased region" description="Basic and acidic residues" evidence="1">
    <location>
        <begin position="155"/>
        <end position="171"/>
    </location>
</feature>
<feature type="region of interest" description="Disordered" evidence="1">
    <location>
        <begin position="249"/>
        <end position="301"/>
    </location>
</feature>
<evidence type="ECO:0000256" key="1">
    <source>
        <dbReference type="SAM" id="MobiDB-lite"/>
    </source>
</evidence>
<organism evidence="2">
    <name type="scientific">marine metagenome</name>
    <dbReference type="NCBI Taxonomy" id="408172"/>
    <lineage>
        <taxon>unclassified sequences</taxon>
        <taxon>metagenomes</taxon>
        <taxon>ecological metagenomes</taxon>
    </lineage>
</organism>